<dbReference type="GO" id="GO:0005829">
    <property type="term" value="C:cytosol"/>
    <property type="evidence" value="ECO:0007669"/>
    <property type="project" value="TreeGrafter"/>
</dbReference>
<dbReference type="GO" id="GO:0004141">
    <property type="term" value="F:dethiobiotin synthase activity"/>
    <property type="evidence" value="ECO:0007669"/>
    <property type="project" value="UniProtKB-UniRule"/>
</dbReference>
<keyword evidence="2" id="KW-0963">Cytoplasm</keyword>
<keyword evidence="2" id="KW-0067">ATP-binding</keyword>
<comment type="pathway">
    <text evidence="2">Cofactor biosynthesis; biotin biosynthesis; biotin from 7,8-diaminononanoate: step 1/2.</text>
</comment>
<dbReference type="NCBIfam" id="TIGR00347">
    <property type="entry name" value="bioD"/>
    <property type="match status" value="1"/>
</dbReference>
<dbReference type="CDD" id="cd03109">
    <property type="entry name" value="DTBS"/>
    <property type="match status" value="1"/>
</dbReference>
<dbReference type="GO" id="GO:0000287">
    <property type="term" value="F:magnesium ion binding"/>
    <property type="evidence" value="ECO:0007669"/>
    <property type="project" value="UniProtKB-UniRule"/>
</dbReference>
<dbReference type="Pfam" id="PF13500">
    <property type="entry name" value="AAA_26"/>
    <property type="match status" value="1"/>
</dbReference>
<feature type="binding site" evidence="2">
    <location>
        <position position="93"/>
    </location>
    <ligand>
        <name>Mg(2+)</name>
        <dbReference type="ChEBI" id="CHEBI:18420"/>
    </ligand>
</feature>
<sequence length="198" mass="22273">MQVCIAGCHTNVGKTYASAMLCASLGYDYFKIIQAGIPKDCEIITSFAPHSKIYPEGYVLQTPASPHIGKKIEKANYNAKEITIPQSQNLIIETAGGLYSPIDEKYCMIDFISHHHLKTLLVGGYYLGSINHILLSIEALKNRNMQLMGLIMSGEQNKDFDNFISEYAKVKILHLPFFDKSNFETIKKDFKQALDIIF</sequence>
<dbReference type="UniPathway" id="UPA00078">
    <property type="reaction ID" value="UER00161"/>
</dbReference>
<dbReference type="PANTHER" id="PTHR43210:SF5">
    <property type="entry name" value="DETHIOBIOTIN SYNTHETASE"/>
    <property type="match status" value="1"/>
</dbReference>
<comment type="function">
    <text evidence="2">Catalyzes a mechanistically unusual reaction, the ATP-dependent insertion of CO2 between the N7 and N8 nitrogen atoms of 7,8-diaminopelargonic acid (DAPA, also called 7,8-diammoniononanoate) to form a ureido ring.</text>
</comment>
<comment type="caution">
    <text evidence="2">Lacks conserved residue(s) required for the propagation of feature annotation.</text>
</comment>
<feature type="binding site" evidence="2">
    <location>
        <position position="40"/>
    </location>
    <ligand>
        <name>ATP</name>
        <dbReference type="ChEBI" id="CHEBI:30616"/>
    </ligand>
</feature>
<dbReference type="RefSeq" id="WP_115578419.1">
    <property type="nucleotide sequence ID" value="NZ_NXLX01000002.1"/>
</dbReference>
<keyword evidence="1 2" id="KW-0093">Biotin biosynthesis</keyword>
<dbReference type="GO" id="GO:0005524">
    <property type="term" value="F:ATP binding"/>
    <property type="evidence" value="ECO:0007669"/>
    <property type="project" value="UniProtKB-UniRule"/>
</dbReference>
<comment type="catalytic activity">
    <reaction evidence="2">
        <text>(7R,8S)-7,8-diammoniononanoate + CO2 + ATP = (4R,5S)-dethiobiotin + ADP + phosphate + 3 H(+)</text>
        <dbReference type="Rhea" id="RHEA:15805"/>
        <dbReference type="ChEBI" id="CHEBI:15378"/>
        <dbReference type="ChEBI" id="CHEBI:16526"/>
        <dbReference type="ChEBI" id="CHEBI:30616"/>
        <dbReference type="ChEBI" id="CHEBI:43474"/>
        <dbReference type="ChEBI" id="CHEBI:149469"/>
        <dbReference type="ChEBI" id="CHEBI:149473"/>
        <dbReference type="ChEBI" id="CHEBI:456216"/>
        <dbReference type="EC" id="6.3.3.3"/>
    </reaction>
</comment>
<keyword evidence="2" id="KW-0436">Ligase</keyword>
<feature type="binding site" evidence="2">
    <location>
        <begin position="93"/>
        <end position="96"/>
    </location>
    <ligand>
        <name>ATP</name>
        <dbReference type="ChEBI" id="CHEBI:30616"/>
    </ligand>
</feature>
<comment type="subcellular location">
    <subcellularLocation>
        <location evidence="2">Cytoplasm</location>
    </subcellularLocation>
</comment>
<dbReference type="PIRSF" id="PIRSF006755">
    <property type="entry name" value="DTB_synth"/>
    <property type="match status" value="1"/>
</dbReference>
<protein>
    <recommendedName>
        <fullName evidence="2">ATP-dependent dethiobiotin synthetase BioD</fullName>
        <ecNumber evidence="2">6.3.3.3</ecNumber>
    </recommendedName>
    <alternativeName>
        <fullName evidence="2">DTB synthetase</fullName>
        <shortName evidence="2">DTBS</shortName>
    </alternativeName>
    <alternativeName>
        <fullName evidence="2">Dethiobiotin synthase</fullName>
    </alternativeName>
</protein>
<feature type="binding site" evidence="2">
    <location>
        <begin position="11"/>
        <end position="16"/>
    </location>
    <ligand>
        <name>ATP</name>
        <dbReference type="ChEBI" id="CHEBI:30616"/>
    </ligand>
</feature>
<feature type="binding site" evidence="2">
    <location>
        <position position="40"/>
    </location>
    <ligand>
        <name>Mg(2+)</name>
        <dbReference type="ChEBI" id="CHEBI:18420"/>
    </ligand>
</feature>
<comment type="caution">
    <text evidence="3">The sequence shown here is derived from an EMBL/GenBank/DDBJ whole genome shotgun (WGS) entry which is preliminary data.</text>
</comment>
<comment type="subunit">
    <text evidence="2">Homodimer.</text>
</comment>
<comment type="cofactor">
    <cofactor evidence="2">
        <name>Mg(2+)</name>
        <dbReference type="ChEBI" id="CHEBI:18420"/>
    </cofactor>
</comment>
<dbReference type="SUPFAM" id="SSF52540">
    <property type="entry name" value="P-loop containing nucleoside triphosphate hydrolases"/>
    <property type="match status" value="1"/>
</dbReference>
<dbReference type="InterPro" id="IPR027417">
    <property type="entry name" value="P-loop_NTPase"/>
</dbReference>
<keyword evidence="4" id="KW-1185">Reference proteome</keyword>
<feature type="active site" evidence="2">
    <location>
        <position position="31"/>
    </location>
</feature>
<keyword evidence="2" id="KW-0547">Nucleotide-binding</keyword>
<evidence type="ECO:0000313" key="4">
    <source>
        <dbReference type="Proteomes" id="UP000256695"/>
    </source>
</evidence>
<evidence type="ECO:0000256" key="1">
    <source>
        <dbReference type="ARBA" id="ARBA00022756"/>
    </source>
</evidence>
<comment type="similarity">
    <text evidence="2">Belongs to the dethiobiotin synthetase family.</text>
</comment>
<keyword evidence="2" id="KW-0479">Metal-binding</keyword>
<dbReference type="AlphaFoldDB" id="A0A3D8JC03"/>
<dbReference type="OrthoDB" id="9802097at2"/>
<evidence type="ECO:0000256" key="2">
    <source>
        <dbReference type="HAMAP-Rule" id="MF_00336"/>
    </source>
</evidence>
<gene>
    <name evidence="2 3" type="primary">bioD</name>
    <name evidence="3" type="ORF">CQA57_01220</name>
</gene>
<dbReference type="EMBL" id="NXLX01000002">
    <property type="protein sequence ID" value="RDU74364.1"/>
    <property type="molecule type" value="Genomic_DNA"/>
</dbReference>
<dbReference type="InterPro" id="IPR004472">
    <property type="entry name" value="DTB_synth_BioD"/>
</dbReference>
<dbReference type="HAMAP" id="MF_00336">
    <property type="entry name" value="BioD"/>
    <property type="match status" value="1"/>
</dbReference>
<dbReference type="PANTHER" id="PTHR43210">
    <property type="entry name" value="DETHIOBIOTIN SYNTHETASE"/>
    <property type="match status" value="1"/>
</dbReference>
<accession>A0A3D8JC03</accession>
<dbReference type="Proteomes" id="UP000256695">
    <property type="component" value="Unassembled WGS sequence"/>
</dbReference>
<feature type="binding site" evidence="2">
    <location>
        <position position="15"/>
    </location>
    <ligand>
        <name>Mg(2+)</name>
        <dbReference type="ChEBI" id="CHEBI:18420"/>
    </ligand>
</feature>
<organism evidence="3 4">
    <name type="scientific">Helicobacter anseris</name>
    <dbReference type="NCBI Taxonomy" id="375926"/>
    <lineage>
        <taxon>Bacteria</taxon>
        <taxon>Pseudomonadati</taxon>
        <taxon>Campylobacterota</taxon>
        <taxon>Epsilonproteobacteria</taxon>
        <taxon>Campylobacterales</taxon>
        <taxon>Helicobacteraceae</taxon>
        <taxon>Helicobacter</taxon>
    </lineage>
</organism>
<evidence type="ECO:0000313" key="3">
    <source>
        <dbReference type="EMBL" id="RDU74364.1"/>
    </source>
</evidence>
<reference evidence="3 4" key="1">
    <citation type="submission" date="2018-04" db="EMBL/GenBank/DDBJ databases">
        <title>Novel Campyloabacter and Helicobacter Species and Strains.</title>
        <authorList>
            <person name="Mannion A.J."/>
            <person name="Shen Z."/>
            <person name="Fox J.G."/>
        </authorList>
    </citation>
    <scope>NUCLEOTIDE SEQUENCE [LARGE SCALE GENOMIC DNA]</scope>
    <source>
        <strain evidence="3 4">MIT 04-9362</strain>
    </source>
</reference>
<dbReference type="GO" id="GO:0009102">
    <property type="term" value="P:biotin biosynthetic process"/>
    <property type="evidence" value="ECO:0007669"/>
    <property type="project" value="UniProtKB-UniRule"/>
</dbReference>
<keyword evidence="2" id="KW-0460">Magnesium</keyword>
<name>A0A3D8JC03_9HELI</name>
<proteinExistence type="inferred from homology"/>
<dbReference type="EC" id="6.3.3.3" evidence="2"/>
<dbReference type="Gene3D" id="3.40.50.300">
    <property type="entry name" value="P-loop containing nucleotide triphosphate hydrolases"/>
    <property type="match status" value="1"/>
</dbReference>